<gene>
    <name evidence="1" type="ORF">COZ92_01270</name>
</gene>
<reference evidence="2" key="1">
    <citation type="submission" date="2017-09" db="EMBL/GenBank/DDBJ databases">
        <title>Depth-based differentiation of microbial function through sediment-hosted aquifers and enrichment of novel symbionts in the deep terrestrial subsurface.</title>
        <authorList>
            <person name="Probst A.J."/>
            <person name="Ladd B."/>
            <person name="Jarett J.K."/>
            <person name="Geller-Mcgrath D.E."/>
            <person name="Sieber C.M.K."/>
            <person name="Emerson J.B."/>
            <person name="Anantharaman K."/>
            <person name="Thomas B.C."/>
            <person name="Malmstrom R."/>
            <person name="Stieglmeier M."/>
            <person name="Klingl A."/>
            <person name="Woyke T."/>
            <person name="Ryan C.M."/>
            <person name="Banfield J.F."/>
        </authorList>
    </citation>
    <scope>NUCLEOTIDE SEQUENCE [LARGE SCALE GENOMIC DNA]</scope>
</reference>
<protein>
    <submittedName>
        <fullName evidence="1">Uncharacterized protein</fullName>
    </submittedName>
</protein>
<dbReference type="AlphaFoldDB" id="A0A2M7IK35"/>
<proteinExistence type="predicted"/>
<organism evidence="1 2">
    <name type="scientific">Candidatus Nealsonbacteria bacterium CG_4_8_14_3_um_filter_40_11</name>
    <dbReference type="NCBI Taxonomy" id="1974690"/>
    <lineage>
        <taxon>Bacteria</taxon>
        <taxon>Candidatus Nealsoniibacteriota</taxon>
    </lineage>
</organism>
<sequence length="223" mass="26032">QENHEKPAGSFYTEEDLRNSPLINEEVPFKIKEKIEKHKELELPKEGHEWAELEDYHYAATIPPDLEGIIKARYMFWITVHEAGIRQGKPVIIVNFHTPAIIENLTDQYLIISYTSLGTIRDETGEIISQEELGPEAGHEATFSILRPCEIIKGDFFTGIPKKRLDINSISIEWELKDIRWKAFSSKENLDKALKYINENPWTNTEEYKELFPKIWEYIDALE</sequence>
<name>A0A2M7IK35_9BACT</name>
<evidence type="ECO:0000313" key="2">
    <source>
        <dbReference type="Proteomes" id="UP000229238"/>
    </source>
</evidence>
<dbReference type="Proteomes" id="UP000229238">
    <property type="component" value="Unassembled WGS sequence"/>
</dbReference>
<dbReference type="EMBL" id="PFHH01000025">
    <property type="protein sequence ID" value="PIW90239.1"/>
    <property type="molecule type" value="Genomic_DNA"/>
</dbReference>
<accession>A0A2M7IK35</accession>
<feature type="non-terminal residue" evidence="1">
    <location>
        <position position="1"/>
    </location>
</feature>
<comment type="caution">
    <text evidence="1">The sequence shown here is derived from an EMBL/GenBank/DDBJ whole genome shotgun (WGS) entry which is preliminary data.</text>
</comment>
<evidence type="ECO:0000313" key="1">
    <source>
        <dbReference type="EMBL" id="PIW90239.1"/>
    </source>
</evidence>